<proteinExistence type="predicted"/>
<dbReference type="AlphaFoldDB" id="A0AAE0WLJ1"/>
<name>A0AAE0WLJ1_9PEZI</name>
<reference evidence="2" key="1">
    <citation type="submission" date="2023-07" db="EMBL/GenBank/DDBJ databases">
        <title>Black Yeasts Isolated from many extreme environments.</title>
        <authorList>
            <person name="Coleine C."/>
            <person name="Stajich J.E."/>
            <person name="Selbmann L."/>
        </authorList>
    </citation>
    <scope>NUCLEOTIDE SEQUENCE</scope>
    <source>
        <strain evidence="2">CCFEE 5485</strain>
    </source>
</reference>
<protein>
    <recommendedName>
        <fullName evidence="4">Transcription factor domain-containing protein</fullName>
    </recommendedName>
</protein>
<dbReference type="Proteomes" id="UP001274830">
    <property type="component" value="Unassembled WGS sequence"/>
</dbReference>
<evidence type="ECO:0000313" key="3">
    <source>
        <dbReference type="Proteomes" id="UP001274830"/>
    </source>
</evidence>
<feature type="region of interest" description="Disordered" evidence="1">
    <location>
        <begin position="1"/>
        <end position="22"/>
    </location>
</feature>
<organism evidence="2 3">
    <name type="scientific">Recurvomyces mirabilis</name>
    <dbReference type="NCBI Taxonomy" id="574656"/>
    <lineage>
        <taxon>Eukaryota</taxon>
        <taxon>Fungi</taxon>
        <taxon>Dikarya</taxon>
        <taxon>Ascomycota</taxon>
        <taxon>Pezizomycotina</taxon>
        <taxon>Dothideomycetes</taxon>
        <taxon>Dothideomycetidae</taxon>
        <taxon>Mycosphaerellales</taxon>
        <taxon>Teratosphaeriaceae</taxon>
        <taxon>Recurvomyces</taxon>
    </lineage>
</organism>
<dbReference type="CDD" id="cd12148">
    <property type="entry name" value="fungal_TF_MHR"/>
    <property type="match status" value="1"/>
</dbReference>
<comment type="caution">
    <text evidence="2">The sequence shown here is derived from an EMBL/GenBank/DDBJ whole genome shotgun (WGS) entry which is preliminary data.</text>
</comment>
<dbReference type="EMBL" id="JAUTXT010000022">
    <property type="protein sequence ID" value="KAK3673925.1"/>
    <property type="molecule type" value="Genomic_DNA"/>
</dbReference>
<evidence type="ECO:0000313" key="2">
    <source>
        <dbReference type="EMBL" id="KAK3673925.1"/>
    </source>
</evidence>
<accession>A0AAE0WLJ1</accession>
<sequence length="572" mass="63484">MTQQSSTGDAASETPSNGANDGVALQQNLQNLSRLDLENHQVAGSFWSTLTSEVRALANILEHDEHDQADGPTTENILSLNEAPSAHTHPATSIFDNDPILATLNSTPTSPQVLLELDTDVEIILYEAYLEHVQIYGRLFHIPTLDSLVRDRGSYMGKPASSPCNRLLRAALIYAGANALTRSESISISSKTKDKLVGELRLVVEFAMHQADLMNTTDLSSVQALWLYILVHSMSIEIKQEKHHTKHNCEDDYGTTLYRSTSTYLSIEARSQSYIRTRSVDRCHRIATTTNLVSIRITDMSVALIQLEGAALSLQADQPRLNWQDRLDIVRGFEKKLKDIVLPACPLDHPSRNMLVGMVEAITTSLTLRAVRPFHYIHGSTAPPPVSSPWVMQIALDQLRFGAALWSTHTDGWRTPPWIPWHPIAVVLAGLCSIRDNVLAGEAWRLVTLSLDHYMPDIADSKDGMLWKPIARLYKNAVAFRDASPLKSRTSATGSDTLDSIPTPNKPLFSSENWSLDLSALPAIESPSEPMVVMQDTPQPDDSWLDWEAIMKDMDEIMAGDDWSGFPFVTSQ</sequence>
<gene>
    <name evidence="2" type="ORF">LTR78_006127</name>
</gene>
<evidence type="ECO:0000256" key="1">
    <source>
        <dbReference type="SAM" id="MobiDB-lite"/>
    </source>
</evidence>
<keyword evidence="3" id="KW-1185">Reference proteome</keyword>
<evidence type="ECO:0008006" key="4">
    <source>
        <dbReference type="Google" id="ProtNLM"/>
    </source>
</evidence>